<dbReference type="GO" id="GO:0046168">
    <property type="term" value="P:glycerol-3-phosphate catabolic process"/>
    <property type="evidence" value="ECO:0007669"/>
    <property type="project" value="InterPro"/>
</dbReference>
<dbReference type="InterPro" id="IPR008927">
    <property type="entry name" value="6-PGluconate_DH-like_C_sf"/>
</dbReference>
<accession>A0A5J6VJU4</accession>
<evidence type="ECO:0000259" key="4">
    <source>
        <dbReference type="Pfam" id="PF07479"/>
    </source>
</evidence>
<keyword evidence="2" id="KW-0560">Oxidoreductase</keyword>
<evidence type="ECO:0000259" key="3">
    <source>
        <dbReference type="Pfam" id="PF01210"/>
    </source>
</evidence>
<name>A0A5J6VJU4_9VIRU</name>
<feature type="domain" description="Glycerol-3-phosphate dehydrogenase NAD-dependent C-terminal" evidence="4">
    <location>
        <begin position="169"/>
        <end position="267"/>
    </location>
</feature>
<dbReference type="InterPro" id="IPR006168">
    <property type="entry name" value="G3P_DH_NAD-dep"/>
</dbReference>
<dbReference type="InterPro" id="IPR011128">
    <property type="entry name" value="G3P_DH_NAD-dep_N"/>
</dbReference>
<protein>
    <submittedName>
        <fullName evidence="5">NAD-dependent glycerol-3-phosphate dehydrogenase</fullName>
    </submittedName>
</protein>
<dbReference type="PANTHER" id="PTHR11728">
    <property type="entry name" value="GLYCEROL-3-PHOSPHATE DEHYDROGENASE"/>
    <property type="match status" value="1"/>
</dbReference>
<dbReference type="Gene3D" id="3.40.50.720">
    <property type="entry name" value="NAD(P)-binding Rossmann-like Domain"/>
    <property type="match status" value="1"/>
</dbReference>
<evidence type="ECO:0000256" key="1">
    <source>
        <dbReference type="ARBA" id="ARBA00011009"/>
    </source>
</evidence>
<sequence>MKIAILGTGSMALAMCKLFEKILDSITVYGRDEQQLFDLQNNSSNSKYFKYKFNLKFICNYLDNFNIKNESKYDIIFYCLPVKCLSSFYYNPNCNIIYLCKGFKENYLYNQTKNHGILLGPSYADEIIEGAFTYFTFSSNNEKLLNLTKILFSKIKQCKIFYSDSIKEIELFGIYKNIISVVCGILDTLEFPRNTVAAFIVRILWSTGIECKDLRHPAGIGDIFLTCSSNKSRNYQFGMYLIKNNRINYDILSEGFNSIKHIKNNAIITQLNFFINNINTMNLEEKKTFLLDLIKN</sequence>
<dbReference type="InterPro" id="IPR006109">
    <property type="entry name" value="G3P_DH_NAD-dep_C"/>
</dbReference>
<dbReference type="SUPFAM" id="SSF51735">
    <property type="entry name" value="NAD(P)-binding Rossmann-fold domains"/>
    <property type="match status" value="1"/>
</dbReference>
<dbReference type="PIRSF" id="PIRSF000114">
    <property type="entry name" value="Glycerol-3-P_dh"/>
    <property type="match status" value="1"/>
</dbReference>
<dbReference type="SUPFAM" id="SSF48179">
    <property type="entry name" value="6-phosphogluconate dehydrogenase C-terminal domain-like"/>
    <property type="match status" value="1"/>
</dbReference>
<dbReference type="InterPro" id="IPR036291">
    <property type="entry name" value="NAD(P)-bd_dom_sf"/>
</dbReference>
<dbReference type="GO" id="GO:0047952">
    <property type="term" value="F:glycerol-3-phosphate dehydrogenase [NAD(P)+] activity"/>
    <property type="evidence" value="ECO:0007669"/>
    <property type="project" value="TreeGrafter"/>
</dbReference>
<organism evidence="5">
    <name type="scientific">Megaviridae environmental sample</name>
    <dbReference type="NCBI Taxonomy" id="1737588"/>
    <lineage>
        <taxon>Viruses</taxon>
        <taxon>Varidnaviria</taxon>
        <taxon>Bamfordvirae</taxon>
        <taxon>Nucleocytoviricota</taxon>
        <taxon>Megaviricetes</taxon>
        <taxon>Imitervirales</taxon>
        <taxon>Mimiviridae</taxon>
        <taxon>environmental samples</taxon>
    </lineage>
</organism>
<evidence type="ECO:0000256" key="2">
    <source>
        <dbReference type="ARBA" id="ARBA00023002"/>
    </source>
</evidence>
<dbReference type="Pfam" id="PF07479">
    <property type="entry name" value="NAD_Gly3P_dh_C"/>
    <property type="match status" value="1"/>
</dbReference>
<dbReference type="InterPro" id="IPR013328">
    <property type="entry name" value="6PGD_dom2"/>
</dbReference>
<evidence type="ECO:0000313" key="5">
    <source>
        <dbReference type="EMBL" id="QFG74367.1"/>
    </source>
</evidence>
<comment type="similarity">
    <text evidence="1">Belongs to the NAD-dependent glycerol-3-phosphate dehydrogenase family.</text>
</comment>
<dbReference type="Gene3D" id="1.10.1040.10">
    <property type="entry name" value="N-(1-d-carboxylethyl)-l-norvaline Dehydrogenase, domain 2"/>
    <property type="match status" value="1"/>
</dbReference>
<proteinExistence type="inferred from homology"/>
<reference evidence="5" key="1">
    <citation type="journal article" date="2019" name="Philos. Trans. R. Soc. Lond., B, Biol. Sci.">
        <title>Targeted metagenomic recovery of four divergent viruses reveals shared and distinctive characteristics of giant viruses of marine eukaryotes.</title>
        <authorList>
            <person name="Needham D.M."/>
            <person name="Poirier C."/>
            <person name="Hehenberger E."/>
            <person name="Jimenez V."/>
            <person name="Swalwell J.E."/>
            <person name="Santoro A.E."/>
            <person name="Worden A.Z."/>
        </authorList>
    </citation>
    <scope>NUCLEOTIDE SEQUENCE</scope>
    <source>
        <strain evidence="5">MPacV-611</strain>
    </source>
</reference>
<dbReference type="GO" id="GO:0051287">
    <property type="term" value="F:NAD binding"/>
    <property type="evidence" value="ECO:0007669"/>
    <property type="project" value="InterPro"/>
</dbReference>
<dbReference type="GO" id="GO:0005975">
    <property type="term" value="P:carbohydrate metabolic process"/>
    <property type="evidence" value="ECO:0007669"/>
    <property type="project" value="InterPro"/>
</dbReference>
<feature type="domain" description="Glycerol-3-phosphate dehydrogenase NAD-dependent N-terminal" evidence="3">
    <location>
        <begin position="2"/>
        <end position="144"/>
    </location>
</feature>
<dbReference type="PANTHER" id="PTHR11728:SF1">
    <property type="entry name" value="GLYCEROL-3-PHOSPHATE DEHYDROGENASE [NAD(+)] 2, CHLOROPLASTIC"/>
    <property type="match status" value="1"/>
</dbReference>
<dbReference type="EMBL" id="MN448287">
    <property type="protein sequence ID" value="QFG74367.1"/>
    <property type="molecule type" value="Genomic_DNA"/>
</dbReference>
<dbReference type="Pfam" id="PF01210">
    <property type="entry name" value="NAD_Gly3P_dh_N"/>
    <property type="match status" value="1"/>
</dbReference>